<dbReference type="GO" id="GO:0007094">
    <property type="term" value="P:mitotic spindle assembly checkpoint signaling"/>
    <property type="evidence" value="ECO:0007669"/>
    <property type="project" value="TreeGrafter"/>
</dbReference>
<evidence type="ECO:0000259" key="2">
    <source>
        <dbReference type="Pfam" id="PF22766"/>
    </source>
</evidence>
<dbReference type="GO" id="GO:0006888">
    <property type="term" value="P:endoplasmic reticulum to Golgi vesicle-mediated transport"/>
    <property type="evidence" value="ECO:0007669"/>
    <property type="project" value="TreeGrafter"/>
</dbReference>
<dbReference type="GO" id="GO:1990423">
    <property type="term" value="C:RZZ complex"/>
    <property type="evidence" value="ECO:0007669"/>
    <property type="project" value="TreeGrafter"/>
</dbReference>
<feature type="compositionally biased region" description="Acidic residues" evidence="1">
    <location>
        <begin position="521"/>
        <end position="533"/>
    </location>
</feature>
<organism evidence="3 4">
    <name type="scientific">Jaapia argillacea MUCL 33604</name>
    <dbReference type="NCBI Taxonomy" id="933084"/>
    <lineage>
        <taxon>Eukaryota</taxon>
        <taxon>Fungi</taxon>
        <taxon>Dikarya</taxon>
        <taxon>Basidiomycota</taxon>
        <taxon>Agaricomycotina</taxon>
        <taxon>Agaricomycetes</taxon>
        <taxon>Agaricomycetidae</taxon>
        <taxon>Jaapiales</taxon>
        <taxon>Jaapiaceae</taxon>
        <taxon>Jaapia</taxon>
    </lineage>
</organism>
<reference evidence="4" key="1">
    <citation type="journal article" date="2014" name="Proc. Natl. Acad. Sci. U.S.A.">
        <title>Extensive sampling of basidiomycete genomes demonstrates inadequacy of the white-rot/brown-rot paradigm for wood decay fungi.</title>
        <authorList>
            <person name="Riley R."/>
            <person name="Salamov A.A."/>
            <person name="Brown D.W."/>
            <person name="Nagy L.G."/>
            <person name="Floudas D."/>
            <person name="Held B.W."/>
            <person name="Levasseur A."/>
            <person name="Lombard V."/>
            <person name="Morin E."/>
            <person name="Otillar R."/>
            <person name="Lindquist E.A."/>
            <person name="Sun H."/>
            <person name="LaButti K.M."/>
            <person name="Schmutz J."/>
            <person name="Jabbour D."/>
            <person name="Luo H."/>
            <person name="Baker S.E."/>
            <person name="Pisabarro A.G."/>
            <person name="Walton J.D."/>
            <person name="Blanchette R.A."/>
            <person name="Henrissat B."/>
            <person name="Martin F."/>
            <person name="Cullen D."/>
            <person name="Hibbett D.S."/>
            <person name="Grigoriev I.V."/>
        </authorList>
    </citation>
    <scope>NUCLEOTIDE SEQUENCE [LARGE SCALE GENOMIC DNA]</scope>
    <source>
        <strain evidence="4">MUCL 33604</strain>
    </source>
</reference>
<evidence type="ECO:0000313" key="4">
    <source>
        <dbReference type="Proteomes" id="UP000027265"/>
    </source>
</evidence>
<dbReference type="Pfam" id="PF22766">
    <property type="entry name" value="ZW10_C2"/>
    <property type="match status" value="1"/>
</dbReference>
<dbReference type="STRING" id="933084.A0A067QDH8"/>
<dbReference type="EMBL" id="KL197712">
    <property type="protein sequence ID" value="KDQ61547.1"/>
    <property type="molecule type" value="Genomic_DNA"/>
</dbReference>
<feature type="region of interest" description="Disordered" evidence="1">
    <location>
        <begin position="581"/>
        <end position="617"/>
    </location>
</feature>
<proteinExistence type="predicted"/>
<name>A0A067QDH8_9AGAM</name>
<dbReference type="Proteomes" id="UP000027265">
    <property type="component" value="Unassembled WGS sequence"/>
</dbReference>
<accession>A0A067QDH8</accession>
<evidence type="ECO:0000256" key="1">
    <source>
        <dbReference type="SAM" id="MobiDB-lite"/>
    </source>
</evidence>
<dbReference type="GO" id="GO:0005737">
    <property type="term" value="C:cytoplasm"/>
    <property type="evidence" value="ECO:0007669"/>
    <property type="project" value="GOC"/>
</dbReference>
<dbReference type="InterPro" id="IPR055148">
    <property type="entry name" value="ZW10_C_2"/>
</dbReference>
<keyword evidence="4" id="KW-1185">Reference proteome</keyword>
<gene>
    <name evidence="3" type="ORF">JAAARDRAFT_190291</name>
</gene>
<feature type="region of interest" description="Disordered" evidence="1">
    <location>
        <begin position="432"/>
        <end position="552"/>
    </location>
</feature>
<feature type="domain" description="ZW10 C-terminal helical" evidence="2">
    <location>
        <begin position="777"/>
        <end position="920"/>
    </location>
</feature>
<dbReference type="PANTHER" id="PTHR12205:SF0">
    <property type="entry name" value="CENTROMERE_KINETOCHORE PROTEIN ZW10 HOMOLOG"/>
    <property type="match status" value="1"/>
</dbReference>
<dbReference type="Gene3D" id="1.10.357.150">
    <property type="match status" value="1"/>
</dbReference>
<dbReference type="InParanoid" id="A0A067QDH8"/>
<protein>
    <recommendedName>
        <fullName evidence="2">ZW10 C-terminal helical domain-containing protein</fullName>
    </recommendedName>
</protein>
<feature type="compositionally biased region" description="Basic and acidic residues" evidence="1">
    <location>
        <begin position="476"/>
        <end position="494"/>
    </location>
</feature>
<dbReference type="PANTHER" id="PTHR12205">
    <property type="entry name" value="CENTROMERE/KINETOCHORE PROTEIN ZW10"/>
    <property type="match status" value="1"/>
</dbReference>
<dbReference type="HOGENOM" id="CLU_012968_0_0_1"/>
<feature type="compositionally biased region" description="Acidic residues" evidence="1">
    <location>
        <begin position="451"/>
        <end position="474"/>
    </location>
</feature>
<feature type="compositionally biased region" description="Polar residues" evidence="1">
    <location>
        <begin position="585"/>
        <end position="604"/>
    </location>
</feature>
<dbReference type="InterPro" id="IPR046362">
    <property type="entry name" value="Zw10/DSL1_C_sf"/>
</dbReference>
<sequence length="928" mass="102313">MAFPVPSHLPRKASPQDVSTKVLTKISEATTKTLTAQLATSWVAELDDTIHATKKRLHERIQSDLPAFERQLSTSKSIQDRLRSLTSNVDDLSHALSNPESGLIPNLVKKLAAHAALTQQASDAQVSVNVQTHLQRCRSEFDSLTLSLERGQLPDAVMAGQRLEELIVNVPPPLGQAQVMMDLKKRYQTSKHRTHEQLDDAASRGLVVTISEIIIRPSVQVRRSETILDLQSILVSLSPTSLSARLNTIRRDLTTHYIDHILSMPTSVSITQANSPSGLLEHRLALFPSPPNTESRLARLESLSSVLTFLQTHIFSTLPPTQDTPFKQSLCKPITTALLNHLLIPSLPSALHSLPPFLELVEQAVEFEERYLVGMLGDTSHEKPVKSWSDGVSGQYERKRRMEILDRARIVIVRVDNESQTFRVEVVDATEAAPAQSVPEPAKEEETAWGFEDEIDGSTAVEEDGWGLDDDVEPQPDLKSHPEAQEDAEPRTMEDDPSDAWGWNEQEEVVPETDTNGGADPPDEADPWDDDPWGDSNSGEATRPPPAPTIPVTPALKQAKRLEKFTAKGKNGHANVVEAPAPLGTTRTTPLAASVPSTNGQSKSAMGKTTLPPPPPVVKETYLVSNRVRDILNMVNDVLHEGKELTASKIFPLTTSSSLPPGTLLLQSAPAVLDLFRALHPVTFSTELDQSLSRAMRFSNDCIYLSAEIGKLAKREGALFAVHEKLVHCQECLRVLGDSWFEDIIDNQRENVDTILMQAEGFVDTAEQDQFDVCENAVSDVLRNIRQVAQQWKPVLPKTKYYVAVGSMVDAALSKMLEDILALPDIPAEESHKLAELCRIFNALEGLFVQDGDQSSLIVVYVPSWLKFSYLSELLEASIADISYLFEEGALVDFEVDELVKLVKALFADTPLRTNTINKLVGGHPCRG</sequence>
<evidence type="ECO:0000313" key="3">
    <source>
        <dbReference type="EMBL" id="KDQ61547.1"/>
    </source>
</evidence>
<dbReference type="AlphaFoldDB" id="A0A067QDH8"/>
<dbReference type="OrthoDB" id="534815at2759"/>